<dbReference type="RefSeq" id="XP_002959852.1">
    <property type="nucleotide sequence ID" value="XM_002959806.1"/>
</dbReference>
<feature type="non-terminal residue" evidence="1">
    <location>
        <position position="1"/>
    </location>
</feature>
<keyword evidence="2" id="KW-1185">Reference proteome</keyword>
<dbReference type="Proteomes" id="UP000001058">
    <property type="component" value="Unassembled WGS sequence"/>
</dbReference>
<dbReference type="AlphaFoldDB" id="D8UMG6"/>
<name>D8UMG6_VOLCA</name>
<dbReference type="GeneID" id="9614881"/>
<evidence type="ECO:0000313" key="1">
    <source>
        <dbReference type="EMBL" id="EFJ39083.1"/>
    </source>
</evidence>
<proteinExistence type="predicted"/>
<gene>
    <name evidence="1" type="ORF">VOLCADRAFT_101370</name>
</gene>
<reference evidence="1 2" key="1">
    <citation type="journal article" date="2010" name="Science">
        <title>Genomic analysis of organismal complexity in the multicellular green alga Volvox carteri.</title>
        <authorList>
            <person name="Prochnik S.E."/>
            <person name="Umen J."/>
            <person name="Nedelcu A.M."/>
            <person name="Hallmann A."/>
            <person name="Miller S.M."/>
            <person name="Nishii I."/>
            <person name="Ferris P."/>
            <person name="Kuo A."/>
            <person name="Mitros T."/>
            <person name="Fritz-Laylin L.K."/>
            <person name="Hellsten U."/>
            <person name="Chapman J."/>
            <person name="Simakov O."/>
            <person name="Rensing S.A."/>
            <person name="Terry A."/>
            <person name="Pangilinan J."/>
            <person name="Kapitonov V."/>
            <person name="Jurka J."/>
            <person name="Salamov A."/>
            <person name="Shapiro H."/>
            <person name="Schmutz J."/>
            <person name="Grimwood J."/>
            <person name="Lindquist E."/>
            <person name="Lucas S."/>
            <person name="Grigoriev I.V."/>
            <person name="Schmitt R."/>
            <person name="Kirk D."/>
            <person name="Rokhsar D.S."/>
        </authorList>
    </citation>
    <scope>NUCLEOTIDE SEQUENCE [LARGE SCALE GENOMIC DNA]</scope>
    <source>
        <strain evidence="2">f. Nagariensis / Eve</strain>
    </source>
</reference>
<accession>D8UMG6</accession>
<dbReference type="KEGG" id="vcn:VOLCADRAFT_101370"/>
<dbReference type="EMBL" id="GL379110">
    <property type="protein sequence ID" value="EFJ39083.1"/>
    <property type="molecule type" value="Genomic_DNA"/>
</dbReference>
<evidence type="ECO:0000313" key="2">
    <source>
        <dbReference type="Proteomes" id="UP000001058"/>
    </source>
</evidence>
<organism evidence="2">
    <name type="scientific">Volvox carteri f. nagariensis</name>
    <dbReference type="NCBI Taxonomy" id="3068"/>
    <lineage>
        <taxon>Eukaryota</taxon>
        <taxon>Viridiplantae</taxon>
        <taxon>Chlorophyta</taxon>
        <taxon>core chlorophytes</taxon>
        <taxon>Chlorophyceae</taxon>
        <taxon>CS clade</taxon>
        <taxon>Chlamydomonadales</taxon>
        <taxon>Volvocaceae</taxon>
        <taxon>Volvox</taxon>
    </lineage>
</organism>
<feature type="non-terminal residue" evidence="1">
    <location>
        <position position="121"/>
    </location>
</feature>
<protein>
    <submittedName>
        <fullName evidence="1">Uncharacterized protein</fullName>
    </submittedName>
</protein>
<dbReference type="InParanoid" id="D8UMG6"/>
<sequence length="121" mass="13594">ADSGTSNAAAGLPACKLQLRRDSQNQDLFFFEPMDTNSTAAAVRAGVSSRFFLDPEGRQIDELQKWLGLVEDEHRNGRPIPPLIINGLIKCSIYLQVRDHRYSRDSKAKFEQDYGAQPDIK</sequence>